<feature type="compositionally biased region" description="Basic and acidic residues" evidence="2">
    <location>
        <begin position="556"/>
        <end position="567"/>
    </location>
</feature>
<feature type="domain" description="RRM" evidence="3">
    <location>
        <begin position="227"/>
        <end position="319"/>
    </location>
</feature>
<feature type="region of interest" description="Disordered" evidence="2">
    <location>
        <begin position="708"/>
        <end position="819"/>
    </location>
</feature>
<sequence>MKALDSEDRLSDLFNCEDRIETYFHENPVPIPQNVDEDDAVDAYESIIHTAAQSHQHNAHSVESESILAVQLLSKHFNKFPHVQSNVIDVLLSLSRPSASNVVRIHTLRSLFQIGRLPSVATTQSMRENESGWRDRIHNFVKKELQTEKSMAMERHLKQIHAALTLARGDLRQIAQETAPVDQKPYTLRSLDSNHDANHDTKSQEERERVASSSSSTRWFISCPPAPYVFIGNLPLQTTSNELAAFLAQVEPSLSSTAVQIKQPPRGTLHYEGRSNGGRNTSGFAFVSLPTTLSAKEIIQFVAREPFRGRILNGNFARGPPCNTLLFVQMLPGREFKEEDGLPVEPYDFASEQGMPVWSELCSVLENIGPIKVVAPGKIRFDALEDAKVAIRKHHLVVEDIVLVPYYDPDEQFETDATRNPAVLLANRERKRQISEERTQSFALKSGRVVGEDCVRSEEGARDRGFQNGDRIRRENERTIPRNEYNSVHSSRTSQSPTRWHAKSALNESDERREKLRTQHSDPYRMDKAGHRKEPYNPNVHADRSQWHTHPNPAYRPREYPEDRAAEFPKTTRNRSCDRVSDSNQRQSNWSDRFQRTEPPSRRIDSYQRNPNPTPNSDSIHRQVPREPHHREPLLRGRNRSRSSARPVNAVPPRSRSRSTTQSVQLNRKYNDSELRREDTHRHPEASLYGKHDRRRIDSNRSIAEIAQSEQQRYQRSSFRDNTPRNLNRGNREQFSHRSRSKSMDGNRIHEAHSDSYRSGRDMKPPPSFRSSPSPRRISPYNSTCRYKRGLENRGPIIREDPMDENKLKRARASDRPEKTTIDSFVPVEEDECAVDYDED</sequence>
<dbReference type="PROSITE" id="PS50102">
    <property type="entry name" value="RRM"/>
    <property type="match status" value="1"/>
</dbReference>
<dbReference type="STRING" id="65357.A0A024G7T4"/>
<feature type="compositionally biased region" description="Polar residues" evidence="2">
    <location>
        <begin position="708"/>
        <end position="717"/>
    </location>
</feature>
<feature type="compositionally biased region" description="Low complexity" evidence="2">
    <location>
        <begin position="769"/>
        <end position="780"/>
    </location>
</feature>
<proteinExistence type="predicted"/>
<dbReference type="InterPro" id="IPR012677">
    <property type="entry name" value="Nucleotide-bd_a/b_plait_sf"/>
</dbReference>
<dbReference type="Proteomes" id="UP000053237">
    <property type="component" value="Unassembled WGS sequence"/>
</dbReference>
<feature type="compositionally biased region" description="Basic and acidic residues" evidence="2">
    <location>
        <begin position="669"/>
        <end position="685"/>
    </location>
</feature>
<feature type="compositionally biased region" description="Basic and acidic residues" evidence="2">
    <location>
        <begin position="453"/>
        <end position="481"/>
    </location>
</feature>
<feature type="compositionally biased region" description="Polar residues" evidence="2">
    <location>
        <begin position="582"/>
        <end position="592"/>
    </location>
</feature>
<reference evidence="4 5" key="1">
    <citation type="submission" date="2012-05" db="EMBL/GenBank/DDBJ databases">
        <title>Recombination and specialization in a pathogen metapopulation.</title>
        <authorList>
            <person name="Gardiner A."/>
            <person name="Kemen E."/>
            <person name="Schultz-Larsen T."/>
            <person name="MacLean D."/>
            <person name="Van Oosterhout C."/>
            <person name="Jones J.D.G."/>
        </authorList>
    </citation>
    <scope>NUCLEOTIDE SEQUENCE [LARGE SCALE GENOMIC DNA]</scope>
    <source>
        <strain evidence="4 5">Ac Nc2</strain>
    </source>
</reference>
<dbReference type="EMBL" id="CAIX01000040">
    <property type="protein sequence ID" value="CCI42896.1"/>
    <property type="molecule type" value="Genomic_DNA"/>
</dbReference>
<comment type="caution">
    <text evidence="4">The sequence shown here is derived from an EMBL/GenBank/DDBJ whole genome shotgun (WGS) entry which is preliminary data.</text>
</comment>
<feature type="region of interest" description="Disordered" evidence="2">
    <location>
        <begin position="177"/>
        <end position="211"/>
    </location>
</feature>
<dbReference type="OrthoDB" id="122546at2759"/>
<feature type="compositionally biased region" description="Polar residues" evidence="2">
    <location>
        <begin position="484"/>
        <end position="498"/>
    </location>
</feature>
<dbReference type="GO" id="GO:0003723">
    <property type="term" value="F:RNA binding"/>
    <property type="evidence" value="ECO:0007669"/>
    <property type="project" value="UniProtKB-UniRule"/>
</dbReference>
<dbReference type="AlphaFoldDB" id="A0A024G7T4"/>
<dbReference type="InterPro" id="IPR000504">
    <property type="entry name" value="RRM_dom"/>
</dbReference>
<feature type="compositionally biased region" description="Basic and acidic residues" evidence="2">
    <location>
        <begin position="730"/>
        <end position="764"/>
    </location>
</feature>
<evidence type="ECO:0000256" key="2">
    <source>
        <dbReference type="SAM" id="MobiDB-lite"/>
    </source>
</evidence>
<feature type="compositionally biased region" description="Basic and acidic residues" evidence="2">
    <location>
        <begin position="192"/>
        <end position="210"/>
    </location>
</feature>
<dbReference type="InParanoid" id="A0A024G7T4"/>
<keyword evidence="1" id="KW-0694">RNA-binding</keyword>
<evidence type="ECO:0000259" key="3">
    <source>
        <dbReference type="PROSITE" id="PS50102"/>
    </source>
</evidence>
<dbReference type="InterPro" id="IPR035979">
    <property type="entry name" value="RBD_domain_sf"/>
</dbReference>
<feature type="compositionally biased region" description="Polar residues" evidence="2">
    <location>
        <begin position="607"/>
        <end position="618"/>
    </location>
</feature>
<dbReference type="SUPFAM" id="SSF54928">
    <property type="entry name" value="RNA-binding domain, RBD"/>
    <property type="match status" value="1"/>
</dbReference>
<dbReference type="Gene3D" id="3.30.70.330">
    <property type="match status" value="1"/>
</dbReference>
<feature type="compositionally biased region" description="Basic and acidic residues" evidence="2">
    <location>
        <begin position="509"/>
        <end position="546"/>
    </location>
</feature>
<feature type="compositionally biased region" description="Basic and acidic residues" evidence="2">
    <location>
        <begin position="593"/>
        <end position="606"/>
    </location>
</feature>
<evidence type="ECO:0000313" key="4">
    <source>
        <dbReference type="EMBL" id="CCI42896.1"/>
    </source>
</evidence>
<evidence type="ECO:0000256" key="1">
    <source>
        <dbReference type="PROSITE-ProRule" id="PRU00176"/>
    </source>
</evidence>
<organism evidence="4 5">
    <name type="scientific">Albugo candida</name>
    <dbReference type="NCBI Taxonomy" id="65357"/>
    <lineage>
        <taxon>Eukaryota</taxon>
        <taxon>Sar</taxon>
        <taxon>Stramenopiles</taxon>
        <taxon>Oomycota</taxon>
        <taxon>Peronosporomycetes</taxon>
        <taxon>Albuginales</taxon>
        <taxon>Albuginaceae</taxon>
        <taxon>Albugo</taxon>
    </lineage>
</organism>
<keyword evidence="5" id="KW-1185">Reference proteome</keyword>
<feature type="compositionally biased region" description="Basic and acidic residues" evidence="2">
    <location>
        <begin position="789"/>
        <end position="819"/>
    </location>
</feature>
<evidence type="ECO:0000313" key="5">
    <source>
        <dbReference type="Proteomes" id="UP000053237"/>
    </source>
</evidence>
<name>A0A024G7T4_9STRA</name>
<accession>A0A024G7T4</accession>
<gene>
    <name evidence="4" type="ORF">BN9_036800</name>
</gene>
<feature type="region of interest" description="Disordered" evidence="2">
    <location>
        <begin position="453"/>
        <end position="696"/>
    </location>
</feature>
<feature type="compositionally biased region" description="Basic and acidic residues" evidence="2">
    <location>
        <begin position="619"/>
        <end position="635"/>
    </location>
</feature>
<protein>
    <recommendedName>
        <fullName evidence="3">RRM domain-containing protein</fullName>
    </recommendedName>
</protein>
<feature type="compositionally biased region" description="Low complexity" evidence="2">
    <location>
        <begin position="651"/>
        <end position="665"/>
    </location>
</feature>